<name>A0ABV2BW62_9GAMM</name>
<dbReference type="Proteomes" id="UP001548189">
    <property type="component" value="Unassembled WGS sequence"/>
</dbReference>
<reference evidence="1 2" key="1">
    <citation type="submission" date="2024-06" db="EMBL/GenBank/DDBJ databases">
        <authorList>
            <person name="Li F."/>
        </authorList>
    </citation>
    <scope>NUCLEOTIDE SEQUENCE [LARGE SCALE GENOMIC DNA]</scope>
    <source>
        <strain evidence="1 2">GXAS 311</strain>
    </source>
</reference>
<evidence type="ECO:0000313" key="1">
    <source>
        <dbReference type="EMBL" id="MET1256129.1"/>
    </source>
</evidence>
<dbReference type="Pfam" id="PF08534">
    <property type="entry name" value="Redoxin"/>
    <property type="match status" value="1"/>
</dbReference>
<comment type="caution">
    <text evidence="1">The sequence shown here is derived from an EMBL/GenBank/DDBJ whole genome shotgun (WGS) entry which is preliminary data.</text>
</comment>
<dbReference type="PROSITE" id="PS51352">
    <property type="entry name" value="THIOREDOXIN_2"/>
    <property type="match status" value="1"/>
</dbReference>
<dbReference type="PANTHER" id="PTHR10430">
    <property type="entry name" value="PEROXIREDOXIN"/>
    <property type="match status" value="1"/>
</dbReference>
<dbReference type="InterPro" id="IPR013766">
    <property type="entry name" value="Thioredoxin_domain"/>
</dbReference>
<dbReference type="InterPro" id="IPR036249">
    <property type="entry name" value="Thioredoxin-like_sf"/>
</dbReference>
<accession>A0ABV2BW62</accession>
<evidence type="ECO:0000313" key="2">
    <source>
        <dbReference type="Proteomes" id="UP001548189"/>
    </source>
</evidence>
<dbReference type="PANTHER" id="PTHR10430:SF16">
    <property type="entry name" value="PEROXIREDOXIN-5, MITOCHONDRIAL"/>
    <property type="match status" value="1"/>
</dbReference>
<keyword evidence="2" id="KW-1185">Reference proteome</keyword>
<dbReference type="SUPFAM" id="SSF52833">
    <property type="entry name" value="Thioredoxin-like"/>
    <property type="match status" value="1"/>
</dbReference>
<sequence>MTIQIGDKIPQVSIKAVSDGEILETNTETLFATGKAVLFGVPGAFTPTCSQAHLPEYVDLFEAIKAKGVDKIVCMSVNDAFVMKAWADASDAHKIIMLADGSADFTEQLGLQLDASTFGMGLRCQRFAMIIEDGAVKQCFVEQPKQFEVSKAEYILEKL</sequence>
<dbReference type="InterPro" id="IPR013740">
    <property type="entry name" value="Redoxin"/>
</dbReference>
<proteinExistence type="predicted"/>
<dbReference type="InterPro" id="IPR037944">
    <property type="entry name" value="PRX5-like"/>
</dbReference>
<protein>
    <submittedName>
        <fullName evidence="1">Peroxiredoxin</fullName>
    </submittedName>
</protein>
<dbReference type="EMBL" id="JBEVCJ010000017">
    <property type="protein sequence ID" value="MET1256129.1"/>
    <property type="molecule type" value="Genomic_DNA"/>
</dbReference>
<gene>
    <name evidence="1" type="ORF">ABVT43_13395</name>
</gene>
<dbReference type="CDD" id="cd03013">
    <property type="entry name" value="PRX5_like"/>
    <property type="match status" value="1"/>
</dbReference>
<organism evidence="1 2">
    <name type="scientific">Aliikangiella maris</name>
    <dbReference type="NCBI Taxonomy" id="3162458"/>
    <lineage>
        <taxon>Bacteria</taxon>
        <taxon>Pseudomonadati</taxon>
        <taxon>Pseudomonadota</taxon>
        <taxon>Gammaproteobacteria</taxon>
        <taxon>Oceanospirillales</taxon>
        <taxon>Pleioneaceae</taxon>
        <taxon>Aliikangiella</taxon>
    </lineage>
</organism>
<dbReference type="Gene3D" id="3.40.30.10">
    <property type="entry name" value="Glutaredoxin"/>
    <property type="match status" value="1"/>
</dbReference>